<protein>
    <submittedName>
        <fullName evidence="2">Uncharacterized protein</fullName>
    </submittedName>
</protein>
<accession>A0A9Q3C0K5</accession>
<name>A0A9Q3C0K5_9BASI</name>
<sequence>MSTKKTKINEVQVIEGAQCNEEKQESDQDSAISQDTPAEDYHIENITAFFQVTEVHTHLPLYSRSWYNLINIKKARILKIETSRGKGFTLGASCITSILINHDAKVNLETGAFSTCVGNDYPQTILHEWKTISYQ</sequence>
<evidence type="ECO:0000313" key="2">
    <source>
        <dbReference type="EMBL" id="MBW0476099.1"/>
    </source>
</evidence>
<evidence type="ECO:0000256" key="1">
    <source>
        <dbReference type="SAM" id="MobiDB-lite"/>
    </source>
</evidence>
<comment type="caution">
    <text evidence="2">The sequence shown here is derived from an EMBL/GenBank/DDBJ whole genome shotgun (WGS) entry which is preliminary data.</text>
</comment>
<dbReference type="EMBL" id="AVOT02004344">
    <property type="protein sequence ID" value="MBW0476099.1"/>
    <property type="molecule type" value="Genomic_DNA"/>
</dbReference>
<gene>
    <name evidence="2" type="ORF">O181_015814</name>
</gene>
<proteinExistence type="predicted"/>
<reference evidence="2" key="1">
    <citation type="submission" date="2021-03" db="EMBL/GenBank/DDBJ databases">
        <title>Draft genome sequence of rust myrtle Austropuccinia psidii MF-1, a brazilian biotype.</title>
        <authorList>
            <person name="Quecine M.C."/>
            <person name="Pachon D.M.R."/>
            <person name="Bonatelli M.L."/>
            <person name="Correr F.H."/>
            <person name="Franceschini L.M."/>
            <person name="Leite T.F."/>
            <person name="Margarido G.R.A."/>
            <person name="Almeida C.A."/>
            <person name="Ferrarezi J.A."/>
            <person name="Labate C.A."/>
        </authorList>
    </citation>
    <scope>NUCLEOTIDE SEQUENCE</scope>
    <source>
        <strain evidence="2">MF-1</strain>
    </source>
</reference>
<feature type="region of interest" description="Disordered" evidence="1">
    <location>
        <begin position="16"/>
        <end position="37"/>
    </location>
</feature>
<dbReference type="AlphaFoldDB" id="A0A9Q3C0K5"/>
<dbReference type="Proteomes" id="UP000765509">
    <property type="component" value="Unassembled WGS sequence"/>
</dbReference>
<keyword evidence="3" id="KW-1185">Reference proteome</keyword>
<evidence type="ECO:0000313" key="3">
    <source>
        <dbReference type="Proteomes" id="UP000765509"/>
    </source>
</evidence>
<organism evidence="2 3">
    <name type="scientific">Austropuccinia psidii MF-1</name>
    <dbReference type="NCBI Taxonomy" id="1389203"/>
    <lineage>
        <taxon>Eukaryota</taxon>
        <taxon>Fungi</taxon>
        <taxon>Dikarya</taxon>
        <taxon>Basidiomycota</taxon>
        <taxon>Pucciniomycotina</taxon>
        <taxon>Pucciniomycetes</taxon>
        <taxon>Pucciniales</taxon>
        <taxon>Sphaerophragmiaceae</taxon>
        <taxon>Austropuccinia</taxon>
    </lineage>
</organism>